<protein>
    <submittedName>
        <fullName evidence="1">Uncharacterized protein</fullName>
    </submittedName>
</protein>
<evidence type="ECO:0000313" key="2">
    <source>
        <dbReference type="Proteomes" id="UP000603904"/>
    </source>
</evidence>
<reference evidence="1 2" key="1">
    <citation type="submission" date="2021-01" db="EMBL/GenBank/DDBJ databases">
        <title>Whole genome shotgun sequence of Microbispora corallina NBRC 16416.</title>
        <authorList>
            <person name="Komaki H."/>
            <person name="Tamura T."/>
        </authorList>
    </citation>
    <scope>NUCLEOTIDE SEQUENCE [LARGE SCALE GENOMIC DNA]</scope>
    <source>
        <strain evidence="1 2">NBRC 16416</strain>
    </source>
</reference>
<keyword evidence="2" id="KW-1185">Reference proteome</keyword>
<proteinExistence type="predicted"/>
<dbReference type="Proteomes" id="UP000603904">
    <property type="component" value="Unassembled WGS sequence"/>
</dbReference>
<accession>A0ABQ4FUQ2</accession>
<comment type="caution">
    <text evidence="1">The sequence shown here is derived from an EMBL/GenBank/DDBJ whole genome shotgun (WGS) entry which is preliminary data.</text>
</comment>
<dbReference type="EMBL" id="BOOC01000004">
    <property type="protein sequence ID" value="GIH38551.1"/>
    <property type="molecule type" value="Genomic_DNA"/>
</dbReference>
<organism evidence="1 2">
    <name type="scientific">Microbispora corallina</name>
    <dbReference type="NCBI Taxonomy" id="83302"/>
    <lineage>
        <taxon>Bacteria</taxon>
        <taxon>Bacillati</taxon>
        <taxon>Actinomycetota</taxon>
        <taxon>Actinomycetes</taxon>
        <taxon>Streptosporangiales</taxon>
        <taxon>Streptosporangiaceae</taxon>
        <taxon>Microbispora</taxon>
    </lineage>
</organism>
<gene>
    <name evidence="1" type="ORF">Mco01_15510</name>
</gene>
<evidence type="ECO:0000313" key="1">
    <source>
        <dbReference type="EMBL" id="GIH38551.1"/>
    </source>
</evidence>
<sequence>MRRRAHELRECARRARSIAEGLGPCLDQAVSLATAKDAWQGWYAHEITGRLTDRQRGLRGMATQLVNDAGSWIAEADRLEQAADKAGKEAKAGR</sequence>
<name>A0ABQ4FUQ2_9ACTN</name>